<proteinExistence type="inferred from homology"/>
<evidence type="ECO:0000256" key="1">
    <source>
        <dbReference type="ARBA" id="ARBA00009861"/>
    </source>
</evidence>
<dbReference type="GO" id="GO:0016747">
    <property type="term" value="F:acyltransferase activity, transferring groups other than amino-acyl groups"/>
    <property type="evidence" value="ECO:0007669"/>
    <property type="project" value="TreeGrafter"/>
</dbReference>
<dbReference type="PANTHER" id="PTHR31642">
    <property type="entry name" value="TRICHOTHECENE 3-O-ACETYLTRANSFERASE"/>
    <property type="match status" value="1"/>
</dbReference>
<dbReference type="InterPro" id="IPR050317">
    <property type="entry name" value="Plant_Fungal_Acyltransferase"/>
</dbReference>
<evidence type="ECO:0000313" key="2">
    <source>
        <dbReference type="EMBL" id="GAA0164037.1"/>
    </source>
</evidence>
<comment type="caution">
    <text evidence="2">The sequence shown here is derived from an EMBL/GenBank/DDBJ whole genome shotgun (WGS) entry which is preliminary data.</text>
</comment>
<accession>A0AAV3QPH4</accession>
<reference evidence="2 3" key="1">
    <citation type="submission" date="2024-01" db="EMBL/GenBank/DDBJ databases">
        <title>The complete chloroplast genome sequence of Lithospermum erythrorhizon: insights into the phylogenetic relationship among Boraginaceae species and the maternal lineages of purple gromwells.</title>
        <authorList>
            <person name="Okada T."/>
            <person name="Watanabe K."/>
        </authorList>
    </citation>
    <scope>NUCLEOTIDE SEQUENCE [LARGE SCALE GENOMIC DNA]</scope>
</reference>
<name>A0AAV3QPH4_LITER</name>
<dbReference type="PANTHER" id="PTHR31642:SF13">
    <property type="entry name" value="AGMATINE HYDROXYCINNAMOYLTRANSFERASE 1"/>
    <property type="match status" value="1"/>
</dbReference>
<dbReference type="Gene3D" id="3.30.559.10">
    <property type="entry name" value="Chloramphenicol acetyltransferase-like domain"/>
    <property type="match status" value="2"/>
</dbReference>
<sequence>MDYLLPSTYQTNNTTKKIRIDSARLVKPLYEENSPPTMSTIPLSVFDEVTYDIQVSLVFAYYQPAPPNIALEIGLRRALALCRSWAGRLGQNDVGHPVLLLNDEGVGFIEAYANCTLHEALPFNSSSGVSLEYVHPRSSGVSQLAQIQLTRFTCGSLVIGLTHHHLVGDGPSMCKFMLSWCQASRGVQISPTPLLFNNSLFTPRVPPLFEFDHGGVEYMSRENQQAYSHDDPIAKDVVFQKIHFSKDFLSNLKSIATMKQNFSTFEVLLAHLWRALTKARGLDENETTQVRISVDGRVRMNPKVPHYFGNLMLWAFPTSNVKQLLNNSLSQVAQLIHEEVAKVNDNYFKSFIDFSKHKVEEEDLVPTAAAEKPVLSPVEGLIFLLPSLSGDGSIDAFVGLFKKNVGLFTKSCYSIPISSSL</sequence>
<comment type="similarity">
    <text evidence="1">Belongs to the plant acyltransferase family.</text>
</comment>
<dbReference type="Proteomes" id="UP001454036">
    <property type="component" value="Unassembled WGS sequence"/>
</dbReference>
<gene>
    <name evidence="2" type="ORF">LIER_19764</name>
</gene>
<dbReference type="InterPro" id="IPR023213">
    <property type="entry name" value="CAT-like_dom_sf"/>
</dbReference>
<protein>
    <submittedName>
        <fullName evidence="2">Acetyltransferase</fullName>
    </submittedName>
</protein>
<evidence type="ECO:0000313" key="3">
    <source>
        <dbReference type="Proteomes" id="UP001454036"/>
    </source>
</evidence>
<organism evidence="2 3">
    <name type="scientific">Lithospermum erythrorhizon</name>
    <name type="common">Purple gromwell</name>
    <name type="synonym">Lithospermum officinale var. erythrorhizon</name>
    <dbReference type="NCBI Taxonomy" id="34254"/>
    <lineage>
        <taxon>Eukaryota</taxon>
        <taxon>Viridiplantae</taxon>
        <taxon>Streptophyta</taxon>
        <taxon>Embryophyta</taxon>
        <taxon>Tracheophyta</taxon>
        <taxon>Spermatophyta</taxon>
        <taxon>Magnoliopsida</taxon>
        <taxon>eudicotyledons</taxon>
        <taxon>Gunneridae</taxon>
        <taxon>Pentapetalae</taxon>
        <taxon>asterids</taxon>
        <taxon>lamiids</taxon>
        <taxon>Boraginales</taxon>
        <taxon>Boraginaceae</taxon>
        <taxon>Boraginoideae</taxon>
        <taxon>Lithospermeae</taxon>
        <taxon>Lithospermum</taxon>
    </lineage>
</organism>
<dbReference type="Pfam" id="PF02458">
    <property type="entry name" value="Transferase"/>
    <property type="match status" value="1"/>
</dbReference>
<keyword evidence="3" id="KW-1185">Reference proteome</keyword>
<dbReference type="AlphaFoldDB" id="A0AAV3QPH4"/>
<dbReference type="EMBL" id="BAABME010004932">
    <property type="protein sequence ID" value="GAA0164037.1"/>
    <property type="molecule type" value="Genomic_DNA"/>
</dbReference>